<evidence type="ECO:0000313" key="1">
    <source>
        <dbReference type="EMBL" id="OAN44660.1"/>
    </source>
</evidence>
<proteinExistence type="predicted"/>
<name>A0A178M7C5_9PROT</name>
<dbReference type="PROSITE" id="PS51257">
    <property type="entry name" value="PROKAR_LIPOPROTEIN"/>
    <property type="match status" value="1"/>
</dbReference>
<dbReference type="OrthoDB" id="6306524at2"/>
<evidence type="ECO:0008006" key="3">
    <source>
        <dbReference type="Google" id="ProtNLM"/>
    </source>
</evidence>
<protein>
    <recommendedName>
        <fullName evidence="3">Lipoprotein</fullName>
    </recommendedName>
</protein>
<dbReference type="AlphaFoldDB" id="A0A178M7C5"/>
<accession>A0A178M7C5</accession>
<comment type="caution">
    <text evidence="1">The sequence shown here is derived from an EMBL/GenBank/DDBJ whole genome shotgun (WGS) entry which is preliminary data.</text>
</comment>
<organism evidence="1 2">
    <name type="scientific">Magnetospirillum moscoviense</name>
    <dbReference type="NCBI Taxonomy" id="1437059"/>
    <lineage>
        <taxon>Bacteria</taxon>
        <taxon>Pseudomonadati</taxon>
        <taxon>Pseudomonadota</taxon>
        <taxon>Alphaproteobacteria</taxon>
        <taxon>Rhodospirillales</taxon>
        <taxon>Rhodospirillaceae</taxon>
        <taxon>Magnetospirillum</taxon>
    </lineage>
</organism>
<gene>
    <name evidence="1" type="ORF">A6A05_17355</name>
</gene>
<evidence type="ECO:0000313" key="2">
    <source>
        <dbReference type="Proteomes" id="UP000078543"/>
    </source>
</evidence>
<dbReference type="EMBL" id="LWQU01000193">
    <property type="protein sequence ID" value="OAN44660.1"/>
    <property type="molecule type" value="Genomic_DNA"/>
</dbReference>
<dbReference type="RefSeq" id="WP_068504400.1">
    <property type="nucleotide sequence ID" value="NZ_LWQU01000193.1"/>
</dbReference>
<dbReference type="Proteomes" id="UP000078543">
    <property type="component" value="Unassembled WGS sequence"/>
</dbReference>
<sequence length="207" mass="23527">MNRLISLAIILLIASCTPYRLIPAGKVEFADQGTVETPIDWNWRPFDIVHTWTLDGPNLQEMIFHMGVKDGKTLMEVLDVEAGFHPLLVWFGKVPDEVSFRFHKRMTEHEIVDLFTASMSKIAGSKVVSTQLAPATLGGKPGFRFEYAFTGKDQVRRKGFGVGAVFDEKLYLIHYVGTEIYYYDRNQADAERIIQSFTFKEKDKGKG</sequence>
<dbReference type="STRING" id="1437059.A6A05_17355"/>
<reference evidence="1 2" key="1">
    <citation type="submission" date="2016-04" db="EMBL/GenBank/DDBJ databases">
        <title>Draft genome sequence of freshwater magnetotactic bacteria Magnetospirillum marisnigri SP-1 and Magnetospirillum moscoviense BB-1.</title>
        <authorList>
            <person name="Koziaeva V."/>
            <person name="Dziuba M.V."/>
            <person name="Ivanov T.M."/>
            <person name="Kuznetsov B."/>
            <person name="Grouzdev D.S."/>
        </authorList>
    </citation>
    <scope>NUCLEOTIDE SEQUENCE [LARGE SCALE GENOMIC DNA]</scope>
    <source>
        <strain evidence="1 2">BB-1</strain>
    </source>
</reference>
<keyword evidence="2" id="KW-1185">Reference proteome</keyword>